<proteinExistence type="predicted"/>
<name>A0A1R2BP22_9CILI</name>
<accession>A0A1R2BP22</accession>
<dbReference type="AlphaFoldDB" id="A0A1R2BP22"/>
<organism evidence="1 2">
    <name type="scientific">Stentor coeruleus</name>
    <dbReference type="NCBI Taxonomy" id="5963"/>
    <lineage>
        <taxon>Eukaryota</taxon>
        <taxon>Sar</taxon>
        <taxon>Alveolata</taxon>
        <taxon>Ciliophora</taxon>
        <taxon>Postciliodesmatophora</taxon>
        <taxon>Heterotrichea</taxon>
        <taxon>Heterotrichida</taxon>
        <taxon>Stentoridae</taxon>
        <taxon>Stentor</taxon>
    </lineage>
</organism>
<evidence type="ECO:0000313" key="2">
    <source>
        <dbReference type="Proteomes" id="UP000187209"/>
    </source>
</evidence>
<comment type="caution">
    <text evidence="1">The sequence shown here is derived from an EMBL/GenBank/DDBJ whole genome shotgun (WGS) entry which is preliminary data.</text>
</comment>
<keyword evidence="2" id="KW-1185">Reference proteome</keyword>
<reference evidence="1 2" key="1">
    <citation type="submission" date="2016-11" db="EMBL/GenBank/DDBJ databases">
        <title>The macronuclear genome of Stentor coeruleus: a giant cell with tiny introns.</title>
        <authorList>
            <person name="Slabodnick M."/>
            <person name="Ruby J.G."/>
            <person name="Reiff S.B."/>
            <person name="Swart E.C."/>
            <person name="Gosai S."/>
            <person name="Prabakaran S."/>
            <person name="Witkowska E."/>
            <person name="Larue G.E."/>
            <person name="Fisher S."/>
            <person name="Freeman R.M."/>
            <person name="Gunawardena J."/>
            <person name="Chu W."/>
            <person name="Stover N.A."/>
            <person name="Gregory B.D."/>
            <person name="Nowacki M."/>
            <person name="Derisi J."/>
            <person name="Roy S.W."/>
            <person name="Marshall W.F."/>
            <person name="Sood P."/>
        </authorList>
    </citation>
    <scope>NUCLEOTIDE SEQUENCE [LARGE SCALE GENOMIC DNA]</scope>
    <source>
        <strain evidence="1">WM001</strain>
    </source>
</reference>
<dbReference type="EMBL" id="MPUH01000517">
    <property type="protein sequence ID" value="OMJ78528.1"/>
    <property type="molecule type" value="Genomic_DNA"/>
</dbReference>
<protein>
    <submittedName>
        <fullName evidence="1">Uncharacterized protein</fullName>
    </submittedName>
</protein>
<dbReference type="Proteomes" id="UP000187209">
    <property type="component" value="Unassembled WGS sequence"/>
</dbReference>
<evidence type="ECO:0000313" key="1">
    <source>
        <dbReference type="EMBL" id="OMJ78528.1"/>
    </source>
</evidence>
<gene>
    <name evidence="1" type="ORF">SteCoe_21633</name>
</gene>
<sequence>MFLQNQDNIFAFAKESYNCPRTPTLPALKESPNEKVHPGRKGNLKIITKVTKNEPSLSCRPSRGCNSVFYDAPTMKNLMAEFEKVSEANNSTFLQIEHKETLSKRSMRSLSTSSNDQGSNYMHEINTLNNKIRSLIKDQEHIRERRLSQENIASHLHKDNPIKPMHLRYDQQNCIGPSHESFDEGYFRVTFKPQDKWVPQSRRFPREVFCKQSKFNQHKLL</sequence>